<proteinExistence type="predicted"/>
<sequence>MPVIFIKDNLRTQVEAASGGAATVMYTAKGHPCYMSVIPKFNLEDIHASLGTGVHPAFIVNGIEKDAIYIGQYQSIVEDENLLSIPGVLPDYYRLFDEFQQYAKNNGAGWHMMTHAEWAAIALWCWKNGTMPRGNTNYGKSHSMPHETGRRHHNGMGSWIYTGSGPASWRHNGLPHGIADLTGNLPEWLGGLRLNEGEIQILPDNDAADNTKSQSADSAHWRAISASNGALVAPGTAGTLKYDAAAAVTSGRTQAAILSDSKTRDTTPPIPIDYGGYNPTNTFKSMGVKAGLTVPAIAKALGLYPVTASLPGEDGFLMHNQGESLSMAGGHWNDGAKAGVFARALCGRRTWTNSMWDIENWSAFASARVAFVL</sequence>
<evidence type="ECO:0000313" key="1">
    <source>
        <dbReference type="EMBL" id="MCW5321433.1"/>
    </source>
</evidence>
<evidence type="ECO:0000313" key="2">
    <source>
        <dbReference type="Proteomes" id="UP001208935"/>
    </source>
</evidence>
<accession>A0ABT3KSY0</accession>
<organism evidence="1 2">
    <name type="scientific">Verminephrobacter aporrectodeae subsp. tuberculatae</name>
    <dbReference type="NCBI Taxonomy" id="1110392"/>
    <lineage>
        <taxon>Bacteria</taxon>
        <taxon>Pseudomonadati</taxon>
        <taxon>Pseudomonadota</taxon>
        <taxon>Betaproteobacteria</taxon>
        <taxon>Burkholderiales</taxon>
        <taxon>Comamonadaceae</taxon>
        <taxon>Verminephrobacter</taxon>
    </lineage>
</organism>
<dbReference type="Proteomes" id="UP001208935">
    <property type="component" value="Unassembled WGS sequence"/>
</dbReference>
<dbReference type="EMBL" id="QZCW01000002">
    <property type="protein sequence ID" value="MCW5321433.1"/>
    <property type="molecule type" value="Genomic_DNA"/>
</dbReference>
<reference evidence="2" key="1">
    <citation type="submission" date="2023-07" db="EMBL/GenBank/DDBJ databases">
        <title>Verminephrobacter genomes.</title>
        <authorList>
            <person name="Lund M.B."/>
        </authorList>
    </citation>
    <scope>NUCLEOTIDE SEQUENCE [LARGE SCALE GENOMIC DNA]</scope>
    <source>
        <strain evidence="2">AtM5-05</strain>
    </source>
</reference>
<keyword evidence="2" id="KW-1185">Reference proteome</keyword>
<name>A0ABT3KSY0_9BURK</name>
<gene>
    <name evidence="1" type="ORF">D5039_09825</name>
</gene>
<protein>
    <recommendedName>
        <fullName evidence="3">Sulfatase-modifying factor enzyme domain-containing protein</fullName>
    </recommendedName>
</protein>
<comment type="caution">
    <text evidence="1">The sequence shown here is derived from an EMBL/GenBank/DDBJ whole genome shotgun (WGS) entry which is preliminary data.</text>
</comment>
<dbReference type="InterPro" id="IPR016187">
    <property type="entry name" value="CTDL_fold"/>
</dbReference>
<dbReference type="SUPFAM" id="SSF56436">
    <property type="entry name" value="C-type lectin-like"/>
    <property type="match status" value="1"/>
</dbReference>
<evidence type="ECO:0008006" key="3">
    <source>
        <dbReference type="Google" id="ProtNLM"/>
    </source>
</evidence>